<feature type="non-terminal residue" evidence="2">
    <location>
        <position position="40"/>
    </location>
</feature>
<evidence type="ECO:0000313" key="3">
    <source>
        <dbReference type="Proteomes" id="UP000681967"/>
    </source>
</evidence>
<dbReference type="InterPro" id="IPR002035">
    <property type="entry name" value="VWF_A"/>
</dbReference>
<evidence type="ECO:0000259" key="1">
    <source>
        <dbReference type="PROSITE" id="PS50234"/>
    </source>
</evidence>
<dbReference type="Gene3D" id="3.40.50.410">
    <property type="entry name" value="von Willebrand factor, type A domain"/>
    <property type="match status" value="1"/>
</dbReference>
<reference evidence="2" key="1">
    <citation type="submission" date="2021-02" db="EMBL/GenBank/DDBJ databases">
        <authorList>
            <person name="Nowell W R."/>
        </authorList>
    </citation>
    <scope>NUCLEOTIDE SEQUENCE</scope>
</reference>
<proteinExistence type="predicted"/>
<dbReference type="Pfam" id="PF00092">
    <property type="entry name" value="VWA"/>
    <property type="match status" value="1"/>
</dbReference>
<gene>
    <name evidence="2" type="ORF">BYL167_LOCUS79002</name>
</gene>
<feature type="domain" description="VWFA" evidence="1">
    <location>
        <begin position="2"/>
        <end position="40"/>
    </location>
</feature>
<dbReference type="InterPro" id="IPR036465">
    <property type="entry name" value="vWFA_dom_sf"/>
</dbReference>
<dbReference type="AlphaFoldDB" id="A0A8S3HL43"/>
<dbReference type="Proteomes" id="UP000681967">
    <property type="component" value="Unassembled WGS sequence"/>
</dbReference>
<dbReference type="SUPFAM" id="SSF53300">
    <property type="entry name" value="vWA-like"/>
    <property type="match status" value="1"/>
</dbReference>
<accession>A0A8S3HL43</accession>
<name>A0A8S3HL43_9BILA</name>
<dbReference type="PROSITE" id="PS50234">
    <property type="entry name" value="VWFA"/>
    <property type="match status" value="1"/>
</dbReference>
<dbReference type="EMBL" id="CAJOBH010291178">
    <property type="protein sequence ID" value="CAF5181325.1"/>
    <property type="molecule type" value="Genomic_DNA"/>
</dbReference>
<sequence>MDLGIVLDASGSVGQSNYQLQLNFTKDVIQRVNVGLNTTH</sequence>
<evidence type="ECO:0000313" key="2">
    <source>
        <dbReference type="EMBL" id="CAF5181325.1"/>
    </source>
</evidence>
<comment type="caution">
    <text evidence="2">The sequence shown here is derived from an EMBL/GenBank/DDBJ whole genome shotgun (WGS) entry which is preliminary data.</text>
</comment>
<organism evidence="2 3">
    <name type="scientific">Rotaria magnacalcarata</name>
    <dbReference type="NCBI Taxonomy" id="392030"/>
    <lineage>
        <taxon>Eukaryota</taxon>
        <taxon>Metazoa</taxon>
        <taxon>Spiralia</taxon>
        <taxon>Gnathifera</taxon>
        <taxon>Rotifera</taxon>
        <taxon>Eurotatoria</taxon>
        <taxon>Bdelloidea</taxon>
        <taxon>Philodinida</taxon>
        <taxon>Philodinidae</taxon>
        <taxon>Rotaria</taxon>
    </lineage>
</organism>
<protein>
    <recommendedName>
        <fullName evidence="1">VWFA domain-containing protein</fullName>
    </recommendedName>
</protein>